<name>A0A8J6U7G5_9FLAO</name>
<keyword evidence="3" id="KW-1185">Reference proteome</keyword>
<evidence type="ECO:0000313" key="2">
    <source>
        <dbReference type="EMBL" id="MBD0831870.1"/>
    </source>
</evidence>
<gene>
    <name evidence="2" type="ORF">ICJ83_06975</name>
</gene>
<accession>A0A8J6U7G5</accession>
<dbReference type="Proteomes" id="UP000600588">
    <property type="component" value="Unassembled WGS sequence"/>
</dbReference>
<dbReference type="FunFam" id="3.40.50.300:FF:000285">
    <property type="entry name" value="Sporulation initiation inhibitor Soj"/>
    <property type="match status" value="1"/>
</dbReference>
<reference evidence="2 3" key="1">
    <citation type="submission" date="2020-09" db="EMBL/GenBank/DDBJ databases">
        <title>TT11 complete genome.</title>
        <authorList>
            <person name="Wu Z."/>
        </authorList>
    </citation>
    <scope>NUCLEOTIDE SEQUENCE [LARGE SCALE GENOMIC DNA]</scope>
    <source>
        <strain evidence="2 3">TT11</strain>
    </source>
</reference>
<protein>
    <submittedName>
        <fullName evidence="2">ParA family protein</fullName>
    </submittedName>
</protein>
<dbReference type="InterPro" id="IPR050678">
    <property type="entry name" value="DNA_Partitioning_ATPase"/>
</dbReference>
<dbReference type="SUPFAM" id="SSF52540">
    <property type="entry name" value="P-loop containing nucleoside triphosphate hydrolases"/>
    <property type="match status" value="1"/>
</dbReference>
<dbReference type="InterPro" id="IPR027417">
    <property type="entry name" value="P-loop_NTPase"/>
</dbReference>
<evidence type="ECO:0000313" key="3">
    <source>
        <dbReference type="Proteomes" id="UP000600588"/>
    </source>
</evidence>
<dbReference type="PANTHER" id="PTHR13696:SF52">
    <property type="entry name" value="PARA FAMILY PROTEIN CT_582"/>
    <property type="match status" value="1"/>
</dbReference>
<feature type="domain" description="AAA" evidence="1">
    <location>
        <begin position="7"/>
        <end position="177"/>
    </location>
</feature>
<dbReference type="PANTHER" id="PTHR13696">
    <property type="entry name" value="P-LOOP CONTAINING NUCLEOSIDE TRIPHOSPHATE HYDROLASE"/>
    <property type="match status" value="1"/>
</dbReference>
<sequence length="374" mass="42333">MTLNLGKIIAISNQKGGVGKTTSAINLCASLGALNKSVLLIDADPQANAALGLGIEYVENGLFQFLSGRYLERCLTVKPDMNFDFLPSNIELSKIEINGFKSLSKSVFADKILPLRAYYDYIIIDCPPSIGNVLVGVLGISDSIIIPVQCEYFAFQGLRKILKTIQTIVKVNPKLDIEGILVTMFNKSFNEHNIILESILEYFEVITFDTVIPQNITLSEAISFGKPALMYNPNSSGALSYLQLANEIISKNRDNNQKYELNIDFKKFNLSEADVIENIDFILQTMEDNNQNTNSFSKSYDVLIGLSKYQIKERLGQVFNDMNSNVWMFRINESFNFFKKNYLYVIFKNGKVETYTLKRFKSNPNDIMEQCQNF</sequence>
<dbReference type="EMBL" id="JACVXB010000002">
    <property type="protein sequence ID" value="MBD0831870.1"/>
    <property type="molecule type" value="Genomic_DNA"/>
</dbReference>
<dbReference type="AlphaFoldDB" id="A0A8J6U7G5"/>
<dbReference type="InterPro" id="IPR025669">
    <property type="entry name" value="AAA_dom"/>
</dbReference>
<proteinExistence type="predicted"/>
<dbReference type="CDD" id="cd02042">
    <property type="entry name" value="ParAB_family"/>
    <property type="match status" value="1"/>
</dbReference>
<dbReference type="Gene3D" id="3.40.50.300">
    <property type="entry name" value="P-loop containing nucleotide triphosphate hydrolases"/>
    <property type="match status" value="1"/>
</dbReference>
<dbReference type="Pfam" id="PF13614">
    <property type="entry name" value="AAA_31"/>
    <property type="match status" value="1"/>
</dbReference>
<organism evidence="2 3">
    <name type="scientific">Aestuariibaculum sediminum</name>
    <dbReference type="NCBI Taxonomy" id="2770637"/>
    <lineage>
        <taxon>Bacteria</taxon>
        <taxon>Pseudomonadati</taxon>
        <taxon>Bacteroidota</taxon>
        <taxon>Flavobacteriia</taxon>
        <taxon>Flavobacteriales</taxon>
        <taxon>Flavobacteriaceae</taxon>
    </lineage>
</organism>
<evidence type="ECO:0000259" key="1">
    <source>
        <dbReference type="Pfam" id="PF13614"/>
    </source>
</evidence>
<comment type="caution">
    <text evidence="2">The sequence shown here is derived from an EMBL/GenBank/DDBJ whole genome shotgun (WGS) entry which is preliminary data.</text>
</comment>
<dbReference type="RefSeq" id="WP_188229657.1">
    <property type="nucleotide sequence ID" value="NZ_JACVXB010000002.1"/>
</dbReference>